<feature type="domain" description="PASTA" evidence="12">
    <location>
        <begin position="677"/>
        <end position="744"/>
    </location>
</feature>
<dbReference type="Proteomes" id="UP000265419">
    <property type="component" value="Unassembled WGS sequence"/>
</dbReference>
<dbReference type="GO" id="GO:0045717">
    <property type="term" value="P:negative regulation of fatty acid biosynthetic process"/>
    <property type="evidence" value="ECO:0007669"/>
    <property type="project" value="UniProtKB-ARBA"/>
</dbReference>
<feature type="region of interest" description="Disordered" evidence="9">
    <location>
        <begin position="308"/>
        <end position="379"/>
    </location>
</feature>
<keyword evidence="10" id="KW-0812">Transmembrane</keyword>
<gene>
    <name evidence="13" type="ORF">DWB68_05235</name>
</gene>
<evidence type="ECO:0000256" key="9">
    <source>
        <dbReference type="SAM" id="MobiDB-lite"/>
    </source>
</evidence>
<keyword evidence="2 13" id="KW-0723">Serine/threonine-protein kinase</keyword>
<dbReference type="SMART" id="SM00220">
    <property type="entry name" value="S_TKc"/>
    <property type="match status" value="1"/>
</dbReference>
<feature type="compositionally biased region" description="Low complexity" evidence="9">
    <location>
        <begin position="320"/>
        <end position="345"/>
    </location>
</feature>
<evidence type="ECO:0000256" key="5">
    <source>
        <dbReference type="ARBA" id="ARBA00022777"/>
    </source>
</evidence>
<dbReference type="InterPro" id="IPR005543">
    <property type="entry name" value="PASTA_dom"/>
</dbReference>
<keyword evidence="5 13" id="KW-0418">Kinase</keyword>
<keyword evidence="3" id="KW-0808">Transferase</keyword>
<dbReference type="Pfam" id="PF03793">
    <property type="entry name" value="PASTA"/>
    <property type="match status" value="4"/>
</dbReference>
<comment type="catalytic activity">
    <reaction evidence="7">
        <text>L-threonyl-[protein] + ATP = O-phospho-L-threonyl-[protein] + ADP + H(+)</text>
        <dbReference type="Rhea" id="RHEA:46608"/>
        <dbReference type="Rhea" id="RHEA-COMP:11060"/>
        <dbReference type="Rhea" id="RHEA-COMP:11605"/>
        <dbReference type="ChEBI" id="CHEBI:15378"/>
        <dbReference type="ChEBI" id="CHEBI:30013"/>
        <dbReference type="ChEBI" id="CHEBI:30616"/>
        <dbReference type="ChEBI" id="CHEBI:61977"/>
        <dbReference type="ChEBI" id="CHEBI:456216"/>
        <dbReference type="EC" id="2.7.11.1"/>
    </reaction>
</comment>
<comment type="catalytic activity">
    <reaction evidence="8">
        <text>L-seryl-[protein] + ATP = O-phospho-L-seryl-[protein] + ADP + H(+)</text>
        <dbReference type="Rhea" id="RHEA:17989"/>
        <dbReference type="Rhea" id="RHEA-COMP:9863"/>
        <dbReference type="Rhea" id="RHEA-COMP:11604"/>
        <dbReference type="ChEBI" id="CHEBI:15378"/>
        <dbReference type="ChEBI" id="CHEBI:29999"/>
        <dbReference type="ChEBI" id="CHEBI:30616"/>
        <dbReference type="ChEBI" id="CHEBI:83421"/>
        <dbReference type="ChEBI" id="CHEBI:456216"/>
        <dbReference type="EC" id="2.7.11.1"/>
    </reaction>
</comment>
<keyword evidence="6" id="KW-0067">ATP-binding</keyword>
<evidence type="ECO:0000256" key="3">
    <source>
        <dbReference type="ARBA" id="ARBA00022679"/>
    </source>
</evidence>
<evidence type="ECO:0000256" key="10">
    <source>
        <dbReference type="SAM" id="Phobius"/>
    </source>
</evidence>
<evidence type="ECO:0000259" key="12">
    <source>
        <dbReference type="PROSITE" id="PS51178"/>
    </source>
</evidence>
<feature type="compositionally biased region" description="Acidic residues" evidence="9">
    <location>
        <begin position="350"/>
        <end position="359"/>
    </location>
</feature>
<comment type="caution">
    <text evidence="13">The sequence shown here is derived from an EMBL/GenBank/DDBJ whole genome shotgun (WGS) entry which is preliminary data.</text>
</comment>
<feature type="domain" description="PASTA" evidence="12">
    <location>
        <begin position="609"/>
        <end position="676"/>
    </location>
</feature>
<organism evidence="13 14">
    <name type="scientific">Galactobacter valiniphilus</name>
    <dbReference type="NCBI Taxonomy" id="2676122"/>
    <lineage>
        <taxon>Bacteria</taxon>
        <taxon>Bacillati</taxon>
        <taxon>Actinomycetota</taxon>
        <taxon>Actinomycetes</taxon>
        <taxon>Micrococcales</taxon>
        <taxon>Micrococcaceae</taxon>
        <taxon>Galactobacter</taxon>
    </lineage>
</organism>
<dbReference type="PROSITE" id="PS50011">
    <property type="entry name" value="PROTEIN_KINASE_DOM"/>
    <property type="match status" value="1"/>
</dbReference>
<dbReference type="RefSeq" id="WP_119424095.1">
    <property type="nucleotide sequence ID" value="NZ_QQXK01000008.1"/>
</dbReference>
<dbReference type="Gene3D" id="3.30.200.20">
    <property type="entry name" value="Phosphorylase Kinase, domain 1"/>
    <property type="match status" value="1"/>
</dbReference>
<dbReference type="InterPro" id="IPR000719">
    <property type="entry name" value="Prot_kinase_dom"/>
</dbReference>
<evidence type="ECO:0000256" key="6">
    <source>
        <dbReference type="ARBA" id="ARBA00022840"/>
    </source>
</evidence>
<accession>A0A399JBX6</accession>
<feature type="compositionally biased region" description="Basic and acidic residues" evidence="9">
    <location>
        <begin position="484"/>
        <end position="496"/>
    </location>
</feature>
<dbReference type="FunFam" id="3.30.200.20:FF:000035">
    <property type="entry name" value="Serine/threonine protein kinase Stk1"/>
    <property type="match status" value="1"/>
</dbReference>
<dbReference type="PANTHER" id="PTHR43289">
    <property type="entry name" value="MITOGEN-ACTIVATED PROTEIN KINASE KINASE KINASE 20-RELATED"/>
    <property type="match status" value="1"/>
</dbReference>
<reference evidence="13 14" key="1">
    <citation type="submission" date="2018-07" db="EMBL/GenBank/DDBJ databases">
        <title>Arthrobacter sp. nov., isolated from raw cow's milk with high bacterial count.</title>
        <authorList>
            <person name="Hahne J."/>
            <person name="Isele D."/>
            <person name="Lipski A."/>
        </authorList>
    </citation>
    <scope>NUCLEOTIDE SEQUENCE [LARGE SCALE GENOMIC DNA]</scope>
    <source>
        <strain evidence="13 14">JZ R-35</strain>
    </source>
</reference>
<sequence length="810" mass="84930">MTDSASRDALIGTQLDRRYTIERRLARGGMSTVYLATDQKLRRQVAIKVLYPHLAEDPAFVERFESEAITAAKFSHPHVVSVYDQGVDADTAYLVMEYVPGATLRDIMSAQGRFSPRAALQVIDAVLGGLSAAHRAGLVHRDVKPENVLISPDGRIKVADFGLARAATKHTSTGALIGTVAYVSPELVMGKPADTRADLYAVGVLLYELLTSKQPYTGDSAWAVALAHVNEEIPPASASVPGLSTELDELIAWCTEKDPEDRPHDAEALLQELRHARSQLSEEQLDLGEEPAPLATLLTSTLALMHRTGERPGSRDDAPALDLLPDAASAGSQPDAAPAPSPAGRGAAGDGEDEDDEAQPEWISPDWAGPGSAAAEAATQALPAAAQDPTQVLPASADPTAVLNPAALGEHPTSGTAPITGHSTPPAAPEPTAVLGPDGATRPLEPAAWPPAAQQEQPSGQPVVPRLDPRLQPEIQPEVAYPERVSKRQAKADAKAAARAAQEPTESLARPGTKKKAWIWAGLLVLVAAIVGTAAWFFGAGPGARVLIPELRGATESSARAMLDQQGVGITVATAFDEKVEKGKVVSTDPPGGTQIMRMNSVTLLISKGPQLYAVPNVVGQSQADAKAALEKNSLALGKVTQAYDESVAKGLVVSQGRKVGTEFRSGTTVDIVLSRGPAPVEVPSLVGKSPEDAEQLLTAQDLKAEQGEDVYSDEVPEGQVAEQGTEAGTQVSTGATVEYRVSKGPELFAVPSVINKSTAEARSILKAAGFEVQVRSGGVFGTVFDRVVGQDPRSGQMLKKGSTVTITVY</sequence>
<dbReference type="EMBL" id="QQXK01000008">
    <property type="protein sequence ID" value="RII42744.1"/>
    <property type="molecule type" value="Genomic_DNA"/>
</dbReference>
<evidence type="ECO:0000313" key="13">
    <source>
        <dbReference type="EMBL" id="RII42744.1"/>
    </source>
</evidence>
<dbReference type="PROSITE" id="PS51178">
    <property type="entry name" value="PASTA"/>
    <property type="match status" value="4"/>
</dbReference>
<feature type="domain" description="PASTA" evidence="12">
    <location>
        <begin position="745"/>
        <end position="810"/>
    </location>
</feature>
<feature type="compositionally biased region" description="Polar residues" evidence="9">
    <location>
        <begin position="413"/>
        <end position="423"/>
    </location>
</feature>
<dbReference type="Gene3D" id="1.10.510.10">
    <property type="entry name" value="Transferase(Phosphotransferase) domain 1"/>
    <property type="match status" value="1"/>
</dbReference>
<dbReference type="EC" id="2.7.11.1" evidence="1"/>
<keyword evidence="14" id="KW-1185">Reference proteome</keyword>
<dbReference type="CDD" id="cd14014">
    <property type="entry name" value="STKc_PknB_like"/>
    <property type="match status" value="1"/>
</dbReference>
<evidence type="ECO:0000259" key="11">
    <source>
        <dbReference type="PROSITE" id="PS50011"/>
    </source>
</evidence>
<dbReference type="Gene3D" id="3.30.10.20">
    <property type="match status" value="4"/>
</dbReference>
<proteinExistence type="predicted"/>
<dbReference type="PANTHER" id="PTHR43289:SF34">
    <property type="entry name" value="SERINE_THREONINE-PROTEIN KINASE YBDM-RELATED"/>
    <property type="match status" value="1"/>
</dbReference>
<keyword evidence="10" id="KW-0472">Membrane</keyword>
<feature type="compositionally biased region" description="Low complexity" evidence="9">
    <location>
        <begin position="445"/>
        <end position="458"/>
    </location>
</feature>
<evidence type="ECO:0000256" key="7">
    <source>
        <dbReference type="ARBA" id="ARBA00047899"/>
    </source>
</evidence>
<feature type="compositionally biased region" description="Low complexity" evidence="9">
    <location>
        <begin position="368"/>
        <end position="379"/>
    </location>
</feature>
<dbReference type="SUPFAM" id="SSF56112">
    <property type="entry name" value="Protein kinase-like (PK-like)"/>
    <property type="match status" value="1"/>
</dbReference>
<dbReference type="CDD" id="cd06577">
    <property type="entry name" value="PASTA_pknB"/>
    <property type="match status" value="4"/>
</dbReference>
<dbReference type="FunFam" id="1.10.510.10:FF:000021">
    <property type="entry name" value="Serine/threonine protein kinase"/>
    <property type="match status" value="1"/>
</dbReference>
<feature type="compositionally biased region" description="Basic and acidic residues" evidence="9">
    <location>
        <begin position="308"/>
        <end position="318"/>
    </location>
</feature>
<evidence type="ECO:0000256" key="8">
    <source>
        <dbReference type="ARBA" id="ARBA00048679"/>
    </source>
</evidence>
<dbReference type="AlphaFoldDB" id="A0A399JBX6"/>
<feature type="transmembrane region" description="Helical" evidence="10">
    <location>
        <begin position="517"/>
        <end position="538"/>
    </location>
</feature>
<dbReference type="Pfam" id="PF00069">
    <property type="entry name" value="Pkinase"/>
    <property type="match status" value="1"/>
</dbReference>
<keyword evidence="10" id="KW-1133">Transmembrane helix</keyword>
<feature type="region of interest" description="Disordered" evidence="9">
    <location>
        <begin position="405"/>
        <end position="512"/>
    </location>
</feature>
<evidence type="ECO:0000313" key="14">
    <source>
        <dbReference type="Proteomes" id="UP000265419"/>
    </source>
</evidence>
<dbReference type="GO" id="GO:0005524">
    <property type="term" value="F:ATP binding"/>
    <property type="evidence" value="ECO:0007669"/>
    <property type="project" value="UniProtKB-KW"/>
</dbReference>
<dbReference type="GO" id="GO:0004674">
    <property type="term" value="F:protein serine/threonine kinase activity"/>
    <property type="evidence" value="ECO:0007669"/>
    <property type="project" value="UniProtKB-KW"/>
</dbReference>
<dbReference type="InterPro" id="IPR011009">
    <property type="entry name" value="Kinase-like_dom_sf"/>
</dbReference>
<evidence type="ECO:0000256" key="4">
    <source>
        <dbReference type="ARBA" id="ARBA00022741"/>
    </source>
</evidence>
<dbReference type="SMART" id="SM00740">
    <property type="entry name" value="PASTA"/>
    <property type="match status" value="4"/>
</dbReference>
<feature type="domain" description="PASTA" evidence="12">
    <location>
        <begin position="543"/>
        <end position="608"/>
    </location>
</feature>
<protein>
    <recommendedName>
        <fullName evidence="1">non-specific serine/threonine protein kinase</fullName>
        <ecNumber evidence="1">2.7.11.1</ecNumber>
    </recommendedName>
</protein>
<dbReference type="InterPro" id="IPR008271">
    <property type="entry name" value="Ser/Thr_kinase_AS"/>
</dbReference>
<evidence type="ECO:0000256" key="1">
    <source>
        <dbReference type="ARBA" id="ARBA00012513"/>
    </source>
</evidence>
<evidence type="ECO:0000256" key="2">
    <source>
        <dbReference type="ARBA" id="ARBA00022527"/>
    </source>
</evidence>
<name>A0A399JBX6_9MICC</name>
<dbReference type="PROSITE" id="PS00108">
    <property type="entry name" value="PROTEIN_KINASE_ST"/>
    <property type="match status" value="1"/>
</dbReference>
<keyword evidence="4" id="KW-0547">Nucleotide-binding</keyword>
<dbReference type="SUPFAM" id="SSF54184">
    <property type="entry name" value="Penicillin-binding protein 2x (pbp-2x), c-terminal domain"/>
    <property type="match status" value="1"/>
</dbReference>
<feature type="domain" description="Protein kinase" evidence="11">
    <location>
        <begin position="19"/>
        <end position="278"/>
    </location>
</feature>